<dbReference type="UniPathway" id="UPA00588">
    <property type="reaction ID" value="UER00659"/>
</dbReference>
<dbReference type="PROSITE" id="PS00584">
    <property type="entry name" value="PFKB_KINASES_2"/>
    <property type="match status" value="1"/>
</dbReference>
<keyword evidence="4 10" id="KW-0808">Transferase</keyword>
<name>A0A482X6P5_LAOST</name>
<organism evidence="12 13">
    <name type="scientific">Laodelphax striatellus</name>
    <name type="common">Small brown planthopper</name>
    <name type="synonym">Delphax striatella</name>
    <dbReference type="NCBI Taxonomy" id="195883"/>
    <lineage>
        <taxon>Eukaryota</taxon>
        <taxon>Metazoa</taxon>
        <taxon>Ecdysozoa</taxon>
        <taxon>Arthropoda</taxon>
        <taxon>Hexapoda</taxon>
        <taxon>Insecta</taxon>
        <taxon>Pterygota</taxon>
        <taxon>Neoptera</taxon>
        <taxon>Paraneoptera</taxon>
        <taxon>Hemiptera</taxon>
        <taxon>Auchenorrhyncha</taxon>
        <taxon>Fulgoroidea</taxon>
        <taxon>Delphacidae</taxon>
        <taxon>Criomorphinae</taxon>
        <taxon>Laodelphax</taxon>
    </lineage>
</organism>
<dbReference type="Gene3D" id="3.30.1110.10">
    <property type="match status" value="1"/>
</dbReference>
<sequence>MLSEVNSCPVLAALGNPLYDMSVQVADDYFIEKYGLNRDGQLEINSATLEVISLDIKKKELPFSSSPGGTSQNTLRVYQWLTNKPFHTVIFGSVGDDENAKLLEEKVENDLVVTRYARNQGKPTGTTICFINGVIRTLIAHLGAAKSYPINAFSVPENLSVFSTLQVLYIEGFFVMHDIETAVKAVSLCYQNGVTVAFNLSGVYILNKYHKEVLYMASLADIVVGNRSEYTEAARYFNCKNRQDLKIVMHDLKSLKLPSPIQERSDLQLDIKAEIRNKVVADNRKILLMTQDKDPVLCLYGENTFLEVKVEKIEEGVIKDTTAAGDSFFAGFIAGIIAEKNIEESINLGNKAARMIIQQIGCTLPSKDSKYKISV</sequence>
<evidence type="ECO:0000313" key="12">
    <source>
        <dbReference type="EMBL" id="RZF41585.1"/>
    </source>
</evidence>
<dbReference type="AlphaFoldDB" id="A0A482X6P5"/>
<dbReference type="InParanoid" id="A0A482X6P5"/>
<dbReference type="PRINTS" id="PR00989">
    <property type="entry name" value="ADENOKINASE"/>
</dbReference>
<dbReference type="CDD" id="cd01168">
    <property type="entry name" value="adenosine_kinase"/>
    <property type="match status" value="1"/>
</dbReference>
<keyword evidence="13" id="KW-1185">Reference proteome</keyword>
<proteinExistence type="inferred from homology"/>
<dbReference type="GO" id="GO:0005634">
    <property type="term" value="C:nucleus"/>
    <property type="evidence" value="ECO:0007669"/>
    <property type="project" value="UniProtKB-SubCell"/>
</dbReference>
<keyword evidence="7 10" id="KW-0418">Kinase</keyword>
<feature type="domain" description="Carbohydrate kinase PfkB" evidence="11">
    <location>
        <begin position="277"/>
        <end position="366"/>
    </location>
</feature>
<dbReference type="GO" id="GO:0005524">
    <property type="term" value="F:ATP binding"/>
    <property type="evidence" value="ECO:0007669"/>
    <property type="project" value="UniProtKB-UniRule"/>
</dbReference>
<evidence type="ECO:0000313" key="13">
    <source>
        <dbReference type="Proteomes" id="UP000291343"/>
    </source>
</evidence>
<comment type="cofactor">
    <cofactor evidence="10">
        <name>Mg(2+)</name>
        <dbReference type="ChEBI" id="CHEBI:18420"/>
    </cofactor>
    <text evidence="10">Binds 3 Mg(2+) ions per subunit.</text>
</comment>
<evidence type="ECO:0000256" key="10">
    <source>
        <dbReference type="RuleBase" id="RU368116"/>
    </source>
</evidence>
<protein>
    <recommendedName>
        <fullName evidence="3 10">Adenosine kinase</fullName>
        <shortName evidence="10">AK</shortName>
        <ecNumber evidence="3 10">2.7.1.20</ecNumber>
    </recommendedName>
    <alternativeName>
        <fullName evidence="10">Adenosine 5'-phosphotransferase</fullName>
    </alternativeName>
</protein>
<evidence type="ECO:0000256" key="8">
    <source>
        <dbReference type="ARBA" id="ARBA00022840"/>
    </source>
</evidence>
<evidence type="ECO:0000259" key="11">
    <source>
        <dbReference type="Pfam" id="PF00294"/>
    </source>
</evidence>
<evidence type="ECO:0000256" key="1">
    <source>
        <dbReference type="ARBA" id="ARBA00004801"/>
    </source>
</evidence>
<comment type="similarity">
    <text evidence="2 10">Belongs to the carbohydrate kinase PfkB family.</text>
</comment>
<comment type="subunit">
    <text evidence="10">Monomer.</text>
</comment>
<dbReference type="Pfam" id="PF00294">
    <property type="entry name" value="PfkB"/>
    <property type="match status" value="2"/>
</dbReference>
<dbReference type="InterPro" id="IPR011611">
    <property type="entry name" value="PfkB_dom"/>
</dbReference>
<dbReference type="SUPFAM" id="SSF53613">
    <property type="entry name" value="Ribokinase-like"/>
    <property type="match status" value="1"/>
</dbReference>
<comment type="catalytic activity">
    <reaction evidence="10">
        <text>adenosine + ATP = AMP + ADP + H(+)</text>
        <dbReference type="Rhea" id="RHEA:20824"/>
        <dbReference type="ChEBI" id="CHEBI:15378"/>
        <dbReference type="ChEBI" id="CHEBI:16335"/>
        <dbReference type="ChEBI" id="CHEBI:30616"/>
        <dbReference type="ChEBI" id="CHEBI:456215"/>
        <dbReference type="ChEBI" id="CHEBI:456216"/>
        <dbReference type="EC" id="2.7.1.20"/>
    </reaction>
</comment>
<dbReference type="SMR" id="A0A482X6P5"/>
<evidence type="ECO:0000256" key="9">
    <source>
        <dbReference type="PIRSR" id="PIRSR601805-1"/>
    </source>
</evidence>
<keyword evidence="8 10" id="KW-0067">ATP-binding</keyword>
<dbReference type="GO" id="GO:0006166">
    <property type="term" value="P:purine ribonucleoside salvage"/>
    <property type="evidence" value="ECO:0007669"/>
    <property type="project" value="UniProtKB-KW"/>
</dbReference>
<feature type="active site" description="Proton acceptor" evidence="9">
    <location>
        <position position="326"/>
    </location>
</feature>
<dbReference type="GO" id="GO:0044209">
    <property type="term" value="P:AMP salvage"/>
    <property type="evidence" value="ECO:0007669"/>
    <property type="project" value="UniProtKB-UniRule"/>
</dbReference>
<dbReference type="PANTHER" id="PTHR45769:SF3">
    <property type="entry name" value="ADENOSINE KINASE"/>
    <property type="match status" value="1"/>
</dbReference>
<gene>
    <name evidence="12" type="ORF">LSTR_LSTR000299</name>
</gene>
<dbReference type="STRING" id="195883.A0A482X6P5"/>
<dbReference type="GO" id="GO:0005829">
    <property type="term" value="C:cytosol"/>
    <property type="evidence" value="ECO:0007669"/>
    <property type="project" value="TreeGrafter"/>
</dbReference>
<comment type="caution">
    <text evidence="12">The sequence shown here is derived from an EMBL/GenBank/DDBJ whole genome shotgun (WGS) entry which is preliminary data.</text>
</comment>
<evidence type="ECO:0000256" key="2">
    <source>
        <dbReference type="ARBA" id="ARBA00010688"/>
    </source>
</evidence>
<dbReference type="EMBL" id="QKKF02016774">
    <property type="protein sequence ID" value="RZF41585.1"/>
    <property type="molecule type" value="Genomic_DNA"/>
</dbReference>
<dbReference type="InterPro" id="IPR029056">
    <property type="entry name" value="Ribokinase-like"/>
</dbReference>
<reference evidence="12 13" key="1">
    <citation type="journal article" date="2017" name="Gigascience">
        <title>Genome sequence of the small brown planthopper, Laodelphax striatellus.</title>
        <authorList>
            <person name="Zhu J."/>
            <person name="Jiang F."/>
            <person name="Wang X."/>
            <person name="Yang P."/>
            <person name="Bao Y."/>
            <person name="Zhao W."/>
            <person name="Wang W."/>
            <person name="Lu H."/>
            <person name="Wang Q."/>
            <person name="Cui N."/>
            <person name="Li J."/>
            <person name="Chen X."/>
            <person name="Luo L."/>
            <person name="Yu J."/>
            <person name="Kang L."/>
            <person name="Cui F."/>
        </authorList>
    </citation>
    <scope>NUCLEOTIDE SEQUENCE [LARGE SCALE GENOMIC DNA]</scope>
    <source>
        <strain evidence="12">Lst14</strain>
    </source>
</reference>
<dbReference type="OrthoDB" id="432447at2759"/>
<comment type="function">
    <text evidence="10">ATP dependent phosphorylation of adenosine and other related nucleoside analogs to monophosphate derivatives.</text>
</comment>
<evidence type="ECO:0000256" key="6">
    <source>
        <dbReference type="ARBA" id="ARBA00022741"/>
    </source>
</evidence>
<keyword evidence="5 10" id="KW-0660">Purine salvage</keyword>
<feature type="domain" description="Carbohydrate kinase PfkB" evidence="11">
    <location>
        <begin position="62"/>
        <end position="234"/>
    </location>
</feature>
<keyword evidence="6 10" id="KW-0547">Nucleotide-binding</keyword>
<evidence type="ECO:0000256" key="4">
    <source>
        <dbReference type="ARBA" id="ARBA00022679"/>
    </source>
</evidence>
<dbReference type="EC" id="2.7.1.20" evidence="3 10"/>
<evidence type="ECO:0000256" key="5">
    <source>
        <dbReference type="ARBA" id="ARBA00022726"/>
    </source>
</evidence>
<dbReference type="Proteomes" id="UP000291343">
    <property type="component" value="Unassembled WGS sequence"/>
</dbReference>
<evidence type="ECO:0000256" key="7">
    <source>
        <dbReference type="ARBA" id="ARBA00022777"/>
    </source>
</evidence>
<comment type="subcellular location">
    <subcellularLocation>
        <location evidence="10">Nucleus</location>
    </subcellularLocation>
</comment>
<dbReference type="InterPro" id="IPR002173">
    <property type="entry name" value="Carboh/pur_kinase_PfkB_CS"/>
</dbReference>
<comment type="pathway">
    <text evidence="1 10">Purine metabolism; AMP biosynthesis via salvage pathway; AMP from adenosine: step 1/1.</text>
</comment>
<dbReference type="GO" id="GO:0006144">
    <property type="term" value="P:purine nucleobase metabolic process"/>
    <property type="evidence" value="ECO:0007669"/>
    <property type="project" value="TreeGrafter"/>
</dbReference>
<dbReference type="PANTHER" id="PTHR45769">
    <property type="entry name" value="ADENOSINE KINASE"/>
    <property type="match status" value="1"/>
</dbReference>
<keyword evidence="10" id="KW-0460">Magnesium</keyword>
<dbReference type="InterPro" id="IPR001805">
    <property type="entry name" value="Adenokinase"/>
</dbReference>
<dbReference type="Gene3D" id="3.40.1190.20">
    <property type="match status" value="1"/>
</dbReference>
<keyword evidence="10" id="KW-0539">Nucleus</keyword>
<evidence type="ECO:0000256" key="3">
    <source>
        <dbReference type="ARBA" id="ARBA00012119"/>
    </source>
</evidence>
<dbReference type="GO" id="GO:0004001">
    <property type="term" value="F:adenosine kinase activity"/>
    <property type="evidence" value="ECO:0007669"/>
    <property type="project" value="UniProtKB-UniRule"/>
</dbReference>
<accession>A0A482X6P5</accession>